<dbReference type="RefSeq" id="WP_213172787.1">
    <property type="nucleotide sequence ID" value="NZ_CP070496.1"/>
</dbReference>
<keyword evidence="5" id="KW-0175">Coiled coil</keyword>
<feature type="domain" description="HTH merR-type" evidence="6">
    <location>
        <begin position="1"/>
        <end position="71"/>
    </location>
</feature>
<evidence type="ECO:0000256" key="2">
    <source>
        <dbReference type="ARBA" id="ARBA00023125"/>
    </source>
</evidence>
<reference evidence="7" key="1">
    <citation type="submission" date="2021-02" db="EMBL/GenBank/DDBJ databases">
        <title>Natronoglycomyces albus gen. nov., sp. nov, a haloalkaliphilic actinobacterium from a soda solonchak soil.</title>
        <authorList>
            <person name="Sorokin D.Y."/>
            <person name="Khijniak T.V."/>
            <person name="Zakharycheva A.P."/>
            <person name="Boueva O.V."/>
            <person name="Ariskina E.V."/>
            <person name="Hahnke R.L."/>
            <person name="Bunk B."/>
            <person name="Sproer C."/>
            <person name="Schumann P."/>
            <person name="Evtushenko L.I."/>
            <person name="Kublanov I.V."/>
        </authorList>
    </citation>
    <scope>NUCLEOTIDE SEQUENCE</scope>
    <source>
        <strain evidence="7">DSM 106290</strain>
    </source>
</reference>
<evidence type="ECO:0000313" key="8">
    <source>
        <dbReference type="Proteomes" id="UP000662939"/>
    </source>
</evidence>
<dbReference type="Gene3D" id="1.10.1660.10">
    <property type="match status" value="1"/>
</dbReference>
<gene>
    <name evidence="7" type="ORF">JQS30_07785</name>
</gene>
<dbReference type="PROSITE" id="PS50937">
    <property type="entry name" value="HTH_MERR_2"/>
    <property type="match status" value="1"/>
</dbReference>
<dbReference type="EMBL" id="CP070496">
    <property type="protein sequence ID" value="QSB06778.1"/>
    <property type="molecule type" value="Genomic_DNA"/>
</dbReference>
<dbReference type="InterPro" id="IPR012925">
    <property type="entry name" value="TipAS_dom"/>
</dbReference>
<evidence type="ECO:0000259" key="6">
    <source>
        <dbReference type="PROSITE" id="PS50937"/>
    </source>
</evidence>
<evidence type="ECO:0000256" key="5">
    <source>
        <dbReference type="SAM" id="Coils"/>
    </source>
</evidence>
<evidence type="ECO:0000256" key="4">
    <source>
        <dbReference type="ARBA" id="ARBA00023163"/>
    </source>
</evidence>
<dbReference type="Pfam" id="PF13411">
    <property type="entry name" value="MerR_1"/>
    <property type="match status" value="1"/>
</dbReference>
<feature type="coiled-coil region" evidence="5">
    <location>
        <begin position="76"/>
        <end position="110"/>
    </location>
</feature>
<dbReference type="KEGG" id="nav:JQS30_07785"/>
<sequence length="252" mass="28719">MSWSTSQVASMAHLTARTLRHWDAIGLLRPAHTASTGLRYYNEEQLLRLQQILLLRRLGLPLAHIGKILDGDLDQVAALRRHGDQLRQEKERLEALSATVEATIRQLEGHAPMSPTQWFDGLTDETRAEYEAEARRRWGDQAVDDSHAALAALPETEQRRMARQWENLHQRLADLVDQGHSPSDAAIQELIAKHHALVSKAWTPERTSYIGLGAMYVEDPRFRATFDRIHPRLAHTLREGIDHFAHQHLNDA</sequence>
<dbReference type="InterPro" id="IPR047057">
    <property type="entry name" value="MerR_fam"/>
</dbReference>
<dbReference type="Proteomes" id="UP000662939">
    <property type="component" value="Chromosome"/>
</dbReference>
<evidence type="ECO:0000256" key="1">
    <source>
        <dbReference type="ARBA" id="ARBA00023015"/>
    </source>
</evidence>
<keyword evidence="4" id="KW-0804">Transcription</keyword>
<protein>
    <submittedName>
        <fullName evidence="7">TipAS antibiotic-recognition domain-containing protein</fullName>
    </submittedName>
</protein>
<dbReference type="SUPFAM" id="SSF89082">
    <property type="entry name" value="Antibiotic binding domain of TipA-like multidrug resistance regulators"/>
    <property type="match status" value="1"/>
</dbReference>
<keyword evidence="1" id="KW-0805">Transcription regulation</keyword>
<keyword evidence="8" id="KW-1185">Reference proteome</keyword>
<dbReference type="PANTHER" id="PTHR30204">
    <property type="entry name" value="REDOX-CYCLING DRUG-SENSING TRANSCRIPTIONAL ACTIVATOR SOXR"/>
    <property type="match status" value="1"/>
</dbReference>
<dbReference type="InterPro" id="IPR036244">
    <property type="entry name" value="TipA-like_antibiotic-bd"/>
</dbReference>
<dbReference type="PANTHER" id="PTHR30204:SF90">
    <property type="entry name" value="HTH-TYPE TRANSCRIPTIONAL ACTIVATOR MTA"/>
    <property type="match status" value="1"/>
</dbReference>
<accession>A0A895XYU5</accession>
<dbReference type="SUPFAM" id="SSF46955">
    <property type="entry name" value="Putative DNA-binding domain"/>
    <property type="match status" value="1"/>
</dbReference>
<name>A0A895XYU5_9ACTN</name>
<keyword evidence="3" id="KW-0010">Activator</keyword>
<proteinExistence type="predicted"/>
<dbReference type="Pfam" id="PF07739">
    <property type="entry name" value="TipAS"/>
    <property type="match status" value="1"/>
</dbReference>
<organism evidence="7 8">
    <name type="scientific">Natronoglycomyces albus</name>
    <dbReference type="NCBI Taxonomy" id="2811108"/>
    <lineage>
        <taxon>Bacteria</taxon>
        <taxon>Bacillati</taxon>
        <taxon>Actinomycetota</taxon>
        <taxon>Actinomycetes</taxon>
        <taxon>Glycomycetales</taxon>
        <taxon>Glycomycetaceae</taxon>
        <taxon>Natronoglycomyces</taxon>
    </lineage>
</organism>
<dbReference type="InterPro" id="IPR000551">
    <property type="entry name" value="MerR-type_HTH_dom"/>
</dbReference>
<dbReference type="GO" id="GO:0003700">
    <property type="term" value="F:DNA-binding transcription factor activity"/>
    <property type="evidence" value="ECO:0007669"/>
    <property type="project" value="InterPro"/>
</dbReference>
<dbReference type="InterPro" id="IPR009061">
    <property type="entry name" value="DNA-bd_dom_put_sf"/>
</dbReference>
<evidence type="ECO:0000313" key="7">
    <source>
        <dbReference type="EMBL" id="QSB06778.1"/>
    </source>
</evidence>
<dbReference type="GO" id="GO:0003677">
    <property type="term" value="F:DNA binding"/>
    <property type="evidence" value="ECO:0007669"/>
    <property type="project" value="UniProtKB-KW"/>
</dbReference>
<dbReference type="AlphaFoldDB" id="A0A895XYU5"/>
<evidence type="ECO:0000256" key="3">
    <source>
        <dbReference type="ARBA" id="ARBA00023159"/>
    </source>
</evidence>
<dbReference type="SMART" id="SM00422">
    <property type="entry name" value="HTH_MERR"/>
    <property type="match status" value="1"/>
</dbReference>
<keyword evidence="2" id="KW-0238">DNA-binding</keyword>
<dbReference type="Gene3D" id="1.10.490.50">
    <property type="entry name" value="Antibiotic binding domain of TipA-like multidrug resistance regulators"/>
    <property type="match status" value="1"/>
</dbReference>